<dbReference type="EMBL" id="BPLQ01008648">
    <property type="protein sequence ID" value="GIY38618.1"/>
    <property type="molecule type" value="Genomic_DNA"/>
</dbReference>
<reference evidence="1 2" key="1">
    <citation type="submission" date="2021-06" db="EMBL/GenBank/DDBJ databases">
        <title>Caerostris darwini draft genome.</title>
        <authorList>
            <person name="Kono N."/>
            <person name="Arakawa K."/>
        </authorList>
    </citation>
    <scope>NUCLEOTIDE SEQUENCE [LARGE SCALE GENOMIC DNA]</scope>
</reference>
<protein>
    <submittedName>
        <fullName evidence="1">Uncharacterized protein</fullName>
    </submittedName>
</protein>
<accession>A0AAV4SVX3</accession>
<proteinExistence type="predicted"/>
<gene>
    <name evidence="1" type="ORF">CDAR_285281</name>
</gene>
<dbReference type="AlphaFoldDB" id="A0AAV4SVX3"/>
<dbReference type="Proteomes" id="UP001054837">
    <property type="component" value="Unassembled WGS sequence"/>
</dbReference>
<comment type="caution">
    <text evidence="1">The sequence shown here is derived from an EMBL/GenBank/DDBJ whole genome shotgun (WGS) entry which is preliminary data.</text>
</comment>
<organism evidence="1 2">
    <name type="scientific">Caerostris darwini</name>
    <dbReference type="NCBI Taxonomy" id="1538125"/>
    <lineage>
        <taxon>Eukaryota</taxon>
        <taxon>Metazoa</taxon>
        <taxon>Ecdysozoa</taxon>
        <taxon>Arthropoda</taxon>
        <taxon>Chelicerata</taxon>
        <taxon>Arachnida</taxon>
        <taxon>Araneae</taxon>
        <taxon>Araneomorphae</taxon>
        <taxon>Entelegynae</taxon>
        <taxon>Araneoidea</taxon>
        <taxon>Araneidae</taxon>
        <taxon>Caerostris</taxon>
    </lineage>
</organism>
<name>A0AAV4SVX3_9ARAC</name>
<evidence type="ECO:0000313" key="1">
    <source>
        <dbReference type="EMBL" id="GIY38618.1"/>
    </source>
</evidence>
<sequence length="92" mass="11011">MFLCTGNWPLEKITEEKALVLREKIMRTSRYLTLWNLESPRQRCLKTQEGFQQEMLKLKDSYDLNFEFEKLPTPRSPSDFKSPPIARKAFRI</sequence>
<keyword evidence="2" id="KW-1185">Reference proteome</keyword>
<evidence type="ECO:0000313" key="2">
    <source>
        <dbReference type="Proteomes" id="UP001054837"/>
    </source>
</evidence>